<evidence type="ECO:0000313" key="1">
    <source>
        <dbReference type="EMBL" id="KYC45956.1"/>
    </source>
</evidence>
<evidence type="ECO:0000313" key="2">
    <source>
        <dbReference type="EMBL" id="KYC48259.1"/>
    </source>
</evidence>
<dbReference type="Proteomes" id="UP000091929">
    <property type="component" value="Unassembled WGS sequence"/>
</dbReference>
<dbReference type="AlphaFoldDB" id="A0A150ITA8"/>
<gene>
    <name evidence="1" type="ORF">APG10_00366</name>
    <name evidence="2" type="ORF">APG11_00498</name>
    <name evidence="3" type="ORF">APG12_00479</name>
</gene>
<dbReference type="EMBL" id="LNJC01000006">
    <property type="protein sequence ID" value="KYC50916.1"/>
    <property type="molecule type" value="Genomic_DNA"/>
</dbReference>
<sequence length="117" mass="13818">MQVISLLKDWVNNYKYKDLLGLTCQFILRYVLVGVRIMVKLYLELGEKQNKIVNFIKKQQSIEDNSEAINYIISKYKEDCIDLEVNPDYIDKLLEIDQEPGIKFKTIDELRQIIEGD</sequence>
<comment type="caution">
    <text evidence="2">The sequence shown here is derived from an EMBL/GenBank/DDBJ whole genome shotgun (WGS) entry which is preliminary data.</text>
</comment>
<dbReference type="EMBL" id="LNGE01000007">
    <property type="protein sequence ID" value="KYC45956.1"/>
    <property type="molecule type" value="Genomic_DNA"/>
</dbReference>
<reference evidence="4 5" key="1">
    <citation type="journal article" date="2016" name="ISME J.">
        <title>Chasing the elusive Euryarchaeota class WSA2: genomes reveal a uniquely fastidious methyl-reducing methanogen.</title>
        <authorList>
            <person name="Nobu M.K."/>
            <person name="Narihiro T."/>
            <person name="Kuroda K."/>
            <person name="Mei R."/>
            <person name="Liu W.T."/>
        </authorList>
    </citation>
    <scope>NUCLEOTIDE SEQUENCE [LARGE SCALE GENOMIC DNA]</scope>
    <source>
        <strain evidence="1">B03fssc0709_Meth_Bin005</strain>
        <strain evidence="2">B15fssc0709_Meth_Bin003</strain>
        <strain evidence="3">BMIXfssc0709_Meth_Bin006</strain>
    </source>
</reference>
<organism evidence="2 4">
    <name type="scientific">Candidatus Methanofastidiosum methylothiophilum</name>
    <dbReference type="NCBI Taxonomy" id="1705564"/>
    <lineage>
        <taxon>Archaea</taxon>
        <taxon>Methanobacteriati</taxon>
        <taxon>Methanobacteriota</taxon>
        <taxon>Stenosarchaea group</taxon>
        <taxon>Candidatus Methanofastidiosia</taxon>
        <taxon>Candidatus Methanofastidiosales</taxon>
        <taxon>Candidatus Methanofastidiosaceae</taxon>
        <taxon>Candidatus Methanofastidiosum</taxon>
    </lineage>
</organism>
<protein>
    <submittedName>
        <fullName evidence="2">Uncharacterized protein</fullName>
    </submittedName>
</protein>
<accession>A0A150ILR7</accession>
<dbReference type="EMBL" id="LNGF01000008">
    <property type="protein sequence ID" value="KYC48259.1"/>
    <property type="molecule type" value="Genomic_DNA"/>
</dbReference>
<accession>A0A150J0Y7</accession>
<evidence type="ECO:0000313" key="5">
    <source>
        <dbReference type="Proteomes" id="UP000092401"/>
    </source>
</evidence>
<name>A0A150ITA8_9EURY</name>
<evidence type="ECO:0000313" key="4">
    <source>
        <dbReference type="Proteomes" id="UP000091929"/>
    </source>
</evidence>
<proteinExistence type="predicted"/>
<dbReference type="Proteomes" id="UP000092403">
    <property type="component" value="Unassembled WGS sequence"/>
</dbReference>
<dbReference type="Proteomes" id="UP000092401">
    <property type="component" value="Unassembled WGS sequence"/>
</dbReference>
<accession>A0A150ITA8</accession>
<evidence type="ECO:0000313" key="3">
    <source>
        <dbReference type="EMBL" id="KYC50916.1"/>
    </source>
</evidence>